<name>A0A0J8RYJ1_COCIT</name>
<comment type="similarity">
    <text evidence="1">Belongs to the HscB family.</text>
</comment>
<dbReference type="PANTHER" id="PTHR14021:SF15">
    <property type="entry name" value="IRON-SULFUR CLUSTER CO-CHAPERONE PROTEIN HSCB"/>
    <property type="match status" value="1"/>
</dbReference>
<dbReference type="Gene3D" id="1.10.287.110">
    <property type="entry name" value="DnaJ domain"/>
    <property type="match status" value="1"/>
</dbReference>
<dbReference type="InterPro" id="IPR036869">
    <property type="entry name" value="J_dom_sf"/>
</dbReference>
<evidence type="ECO:0000256" key="1">
    <source>
        <dbReference type="ARBA" id="ARBA00010476"/>
    </source>
</evidence>
<evidence type="ECO:0000256" key="2">
    <source>
        <dbReference type="ARBA" id="ARBA00023186"/>
    </source>
</evidence>
<dbReference type="InterPro" id="IPR036386">
    <property type="entry name" value="HscB_C_sf"/>
</dbReference>
<dbReference type="InterPro" id="IPR009073">
    <property type="entry name" value="HscB_oligo_C"/>
</dbReference>
<dbReference type="AlphaFoldDB" id="A0A0J8RYJ1"/>
<dbReference type="EMBL" id="DS017019">
    <property type="protein sequence ID" value="KMU90200.1"/>
    <property type="molecule type" value="Genomic_DNA"/>
</dbReference>
<dbReference type="CDD" id="cd06257">
    <property type="entry name" value="DnaJ"/>
    <property type="match status" value="1"/>
</dbReference>
<dbReference type="GO" id="GO:0001671">
    <property type="term" value="F:ATPase activator activity"/>
    <property type="evidence" value="ECO:0007669"/>
    <property type="project" value="InterPro"/>
</dbReference>
<dbReference type="STRING" id="396776.A0A0J8RYJ1"/>
<dbReference type="GO" id="GO:0051259">
    <property type="term" value="P:protein complex oligomerization"/>
    <property type="evidence" value="ECO:0007669"/>
    <property type="project" value="InterPro"/>
</dbReference>
<accession>A0A0J8RYJ1</accession>
<dbReference type="VEuPathDB" id="FungiDB:CIHG_08010"/>
<evidence type="ECO:0000313" key="4">
    <source>
        <dbReference type="EMBL" id="KMU90200.1"/>
    </source>
</evidence>
<dbReference type="GO" id="GO:0005739">
    <property type="term" value="C:mitochondrion"/>
    <property type="evidence" value="ECO:0007669"/>
    <property type="project" value="TreeGrafter"/>
</dbReference>
<dbReference type="SUPFAM" id="SSF46565">
    <property type="entry name" value="Chaperone J-domain"/>
    <property type="match status" value="1"/>
</dbReference>
<gene>
    <name evidence="4" type="ORF">CIHG_08010</name>
</gene>
<dbReference type="Gene3D" id="1.20.1280.20">
    <property type="entry name" value="HscB, C-terminal domain"/>
    <property type="match status" value="1"/>
</dbReference>
<keyword evidence="2" id="KW-0143">Chaperone</keyword>
<dbReference type="OrthoDB" id="448954at2759"/>
<evidence type="ECO:0000259" key="3">
    <source>
        <dbReference type="Pfam" id="PF07743"/>
    </source>
</evidence>
<dbReference type="Proteomes" id="UP000054563">
    <property type="component" value="Unassembled WGS sequence"/>
</dbReference>
<proteinExistence type="inferred from homology"/>
<sequence length="280" mass="31699">MSLHKDTTGRMTTLTGYLTLYPWHGWNSARRDCVWPRRGGIKSEHEEWSLYILSESTTGTYRFSNHCLGCSIDGGYISGSAPRQHFSARSLRDPDSGYIQSLYHFSKTLPQGPPPASPFDIPIPNLRREFLALQALVHPDKYPSGATKQRAEALSAHINDAYRTLSDPLTRAQYLLLFQHGIDVTSEDGAKTHPQDPETLMQVLETQEMIEEAENEATISGLKSENEGRVNETVRALGAAVDRGDVDEAVRECVRLRFWYSIRDVLREWEPGMRDVRLVH</sequence>
<dbReference type="InterPro" id="IPR001623">
    <property type="entry name" value="DnaJ_domain"/>
</dbReference>
<evidence type="ECO:0000313" key="5">
    <source>
        <dbReference type="Proteomes" id="UP000054563"/>
    </source>
</evidence>
<dbReference type="SUPFAM" id="SSF47144">
    <property type="entry name" value="HSC20 (HSCB), C-terminal oligomerisation domain"/>
    <property type="match status" value="1"/>
</dbReference>
<feature type="domain" description="Co-chaperone HscB C-terminal oligomerisation" evidence="3">
    <location>
        <begin position="195"/>
        <end position="266"/>
    </location>
</feature>
<dbReference type="InterPro" id="IPR004640">
    <property type="entry name" value="HscB"/>
</dbReference>
<dbReference type="GO" id="GO:0044571">
    <property type="term" value="P:[2Fe-2S] cluster assembly"/>
    <property type="evidence" value="ECO:0007669"/>
    <property type="project" value="InterPro"/>
</dbReference>
<dbReference type="PANTHER" id="PTHR14021">
    <property type="entry name" value="IRON-SULFUR CLUSTER CO-CHAPERONE PROTEIN HSCB"/>
    <property type="match status" value="1"/>
</dbReference>
<protein>
    <recommendedName>
        <fullName evidence="3">Co-chaperone HscB C-terminal oligomerisation domain-containing protein</fullName>
    </recommendedName>
</protein>
<dbReference type="NCBIfam" id="TIGR00714">
    <property type="entry name" value="hscB"/>
    <property type="match status" value="1"/>
</dbReference>
<organism evidence="4 5">
    <name type="scientific">Coccidioides immitis H538.4</name>
    <dbReference type="NCBI Taxonomy" id="396776"/>
    <lineage>
        <taxon>Eukaryota</taxon>
        <taxon>Fungi</taxon>
        <taxon>Dikarya</taxon>
        <taxon>Ascomycota</taxon>
        <taxon>Pezizomycotina</taxon>
        <taxon>Eurotiomycetes</taxon>
        <taxon>Eurotiomycetidae</taxon>
        <taxon>Onygenales</taxon>
        <taxon>Onygenaceae</taxon>
        <taxon>Coccidioides</taxon>
    </lineage>
</organism>
<dbReference type="Pfam" id="PF07743">
    <property type="entry name" value="HSCB_C"/>
    <property type="match status" value="1"/>
</dbReference>
<dbReference type="GO" id="GO:0051087">
    <property type="term" value="F:protein-folding chaperone binding"/>
    <property type="evidence" value="ECO:0007669"/>
    <property type="project" value="InterPro"/>
</dbReference>
<reference evidence="5" key="1">
    <citation type="journal article" date="2010" name="Genome Res.">
        <title>Population genomic sequencing of Coccidioides fungi reveals recent hybridization and transposon control.</title>
        <authorList>
            <person name="Neafsey D.E."/>
            <person name="Barker B.M."/>
            <person name="Sharpton T.J."/>
            <person name="Stajich J.E."/>
            <person name="Park D.J."/>
            <person name="Whiston E."/>
            <person name="Hung C.-Y."/>
            <person name="McMahan C."/>
            <person name="White J."/>
            <person name="Sykes S."/>
            <person name="Heiman D."/>
            <person name="Young S."/>
            <person name="Zeng Q."/>
            <person name="Abouelleil A."/>
            <person name="Aftuck L."/>
            <person name="Bessette D."/>
            <person name="Brown A."/>
            <person name="FitzGerald M."/>
            <person name="Lui A."/>
            <person name="Macdonald J.P."/>
            <person name="Priest M."/>
            <person name="Orbach M.J."/>
            <person name="Galgiani J.N."/>
            <person name="Kirkland T.N."/>
            <person name="Cole G.T."/>
            <person name="Birren B.W."/>
            <person name="Henn M.R."/>
            <person name="Taylor J.W."/>
            <person name="Rounsley S.D."/>
        </authorList>
    </citation>
    <scope>NUCLEOTIDE SEQUENCE [LARGE SCALE GENOMIC DNA]</scope>
    <source>
        <strain evidence="5">H538.4</strain>
    </source>
</reference>